<dbReference type="Gene3D" id="3.40.33.10">
    <property type="entry name" value="CAP"/>
    <property type="match status" value="2"/>
</dbReference>
<organism evidence="2 3">
    <name type="scientific">Rhizoctonia solani</name>
    <dbReference type="NCBI Taxonomy" id="456999"/>
    <lineage>
        <taxon>Eukaryota</taxon>
        <taxon>Fungi</taxon>
        <taxon>Dikarya</taxon>
        <taxon>Basidiomycota</taxon>
        <taxon>Agaricomycotina</taxon>
        <taxon>Agaricomycetes</taxon>
        <taxon>Cantharellales</taxon>
        <taxon>Ceratobasidiaceae</taxon>
        <taxon>Rhizoctonia</taxon>
    </lineage>
</organism>
<evidence type="ECO:0000259" key="1">
    <source>
        <dbReference type="SMART" id="SM00198"/>
    </source>
</evidence>
<dbReference type="AlphaFoldDB" id="A0A8H3CI16"/>
<dbReference type="InterPro" id="IPR014044">
    <property type="entry name" value="CAP_dom"/>
</dbReference>
<evidence type="ECO:0000313" key="2">
    <source>
        <dbReference type="EMBL" id="CAE6484517.1"/>
    </source>
</evidence>
<comment type="caution">
    <text evidence="2">The sequence shown here is derived from an EMBL/GenBank/DDBJ whole genome shotgun (WGS) entry which is preliminary data.</text>
</comment>
<accession>A0A8H3CI16</accession>
<dbReference type="SMART" id="SM00198">
    <property type="entry name" value="SCP"/>
    <property type="match status" value="1"/>
</dbReference>
<name>A0A8H3CI16_9AGAM</name>
<protein>
    <recommendedName>
        <fullName evidence="1">SCP domain-containing protein</fullName>
    </recommendedName>
</protein>
<dbReference type="PRINTS" id="PR00837">
    <property type="entry name" value="V5TPXLIKE"/>
</dbReference>
<reference evidence="2" key="1">
    <citation type="submission" date="2021-01" db="EMBL/GenBank/DDBJ databases">
        <authorList>
            <person name="Kaushik A."/>
        </authorList>
    </citation>
    <scope>NUCLEOTIDE SEQUENCE</scope>
    <source>
        <strain evidence="2">AG4-RS23</strain>
    </source>
</reference>
<proteinExistence type="predicted"/>
<feature type="domain" description="SCP" evidence="1">
    <location>
        <begin position="50"/>
        <end position="208"/>
    </location>
</feature>
<sequence length="216" mass="22732">MKDNIAAITPSSLTTLRTYSPTIVSVATSTTMTLSTSQPTSEPSNTYPPGAVNAYLESHNSARAAHGAKPLTWSDELAAAAQSWANNCVFEHSGGSLGPYGENLAAGSGDYSASSGVEAWVNEASQYNSASPTPSHFTQVVWKGTSQLGCAVASCNLANFDSQFWVVWKGTNQLGCAVASCNLANFDSQFWPVKFHVCEYSSPGNVIGQFSVNVEA</sequence>
<evidence type="ECO:0000313" key="3">
    <source>
        <dbReference type="Proteomes" id="UP000663861"/>
    </source>
</evidence>
<dbReference type="InterPro" id="IPR035940">
    <property type="entry name" value="CAP_sf"/>
</dbReference>
<dbReference type="Pfam" id="PF00188">
    <property type="entry name" value="CAP"/>
    <property type="match status" value="1"/>
</dbReference>
<dbReference type="Proteomes" id="UP000663861">
    <property type="component" value="Unassembled WGS sequence"/>
</dbReference>
<dbReference type="InterPro" id="IPR001283">
    <property type="entry name" value="CRISP-related"/>
</dbReference>
<dbReference type="PANTHER" id="PTHR10334">
    <property type="entry name" value="CYSTEINE-RICH SECRETORY PROTEIN-RELATED"/>
    <property type="match status" value="1"/>
</dbReference>
<dbReference type="SUPFAM" id="SSF55797">
    <property type="entry name" value="PR-1-like"/>
    <property type="match status" value="2"/>
</dbReference>
<gene>
    <name evidence="2" type="ORF">RDB_LOCUS103095</name>
</gene>
<dbReference type="EMBL" id="CAJMWY010002190">
    <property type="protein sequence ID" value="CAE6484517.1"/>
    <property type="molecule type" value="Genomic_DNA"/>
</dbReference>